<gene>
    <name evidence="2" type="ORF">M0M42_17990</name>
</gene>
<evidence type="ECO:0000313" key="2">
    <source>
        <dbReference type="EMBL" id="UPQ82262.1"/>
    </source>
</evidence>
<sequence>MIEQAELWLDDQHAQGRSIVWIIDRMVEPDPIVRLFGAGIIEDYVNLYLGTEYSELAEIGPWLLLLSGSKNPAADQLLASPDQNWGWLGSADKLDLPALAQHWRDRLRIEESIGPSLLRFHDNRVIARCVATLSAQDQSFLFGPLASALYWDGQAWRTSNNSAPGHYPVPQPAPWLLTPEPEHISKEILRTNLLQWALEFHSEAAVRIAETQSFKSWLDGQIALAECWQWRKPGQLMLLVAYRLYHPDEQAISSWVPLPEENPSDHFARCQSQTTPKDDHA</sequence>
<accession>A0ABY4KN25</accession>
<keyword evidence="3" id="KW-1185">Reference proteome</keyword>
<evidence type="ECO:0000259" key="1">
    <source>
        <dbReference type="Pfam" id="PF13503"/>
    </source>
</evidence>
<organism evidence="2 3">
    <name type="scientific">Pseudomonas knackmussii</name>
    <dbReference type="NCBI Taxonomy" id="65741"/>
    <lineage>
        <taxon>Bacteria</taxon>
        <taxon>Pseudomonadati</taxon>
        <taxon>Pseudomonadota</taxon>
        <taxon>Gammaproteobacteria</taxon>
        <taxon>Pseudomonadales</taxon>
        <taxon>Pseudomonadaceae</taxon>
        <taxon>Pseudomonas</taxon>
    </lineage>
</organism>
<dbReference type="Pfam" id="PF13503">
    <property type="entry name" value="DUF4123"/>
    <property type="match status" value="1"/>
</dbReference>
<reference evidence="2 3" key="1">
    <citation type="submission" date="2022-04" db="EMBL/GenBank/DDBJ databases">
        <title>Pseudomonas knackmussii B09-2.</title>
        <authorList>
            <person name="Deng Y."/>
        </authorList>
    </citation>
    <scope>NUCLEOTIDE SEQUENCE [LARGE SCALE GENOMIC DNA]</scope>
    <source>
        <strain evidence="2 3">B09-2</strain>
    </source>
</reference>
<protein>
    <submittedName>
        <fullName evidence="2">DUF4123 domain-containing protein</fullName>
    </submittedName>
</protein>
<evidence type="ECO:0000313" key="3">
    <source>
        <dbReference type="Proteomes" id="UP000831189"/>
    </source>
</evidence>
<proteinExistence type="predicted"/>
<name>A0ABY4KN25_9PSED</name>
<dbReference type="InterPro" id="IPR025391">
    <property type="entry name" value="DUF4123"/>
</dbReference>
<dbReference type="EMBL" id="CP096208">
    <property type="protein sequence ID" value="UPQ82262.1"/>
    <property type="molecule type" value="Genomic_DNA"/>
</dbReference>
<feature type="domain" description="DUF4123" evidence="1">
    <location>
        <begin position="22"/>
        <end position="138"/>
    </location>
</feature>
<dbReference type="Proteomes" id="UP000831189">
    <property type="component" value="Chromosome"/>
</dbReference>